<evidence type="ECO:0000256" key="11">
    <source>
        <dbReference type="SAM" id="MobiDB-lite"/>
    </source>
</evidence>
<keyword evidence="4 10" id="KW-0963">Cytoplasm</keyword>
<dbReference type="AlphaFoldDB" id="A0A396H5N1"/>
<evidence type="ECO:0000256" key="6">
    <source>
        <dbReference type="ARBA" id="ARBA00022884"/>
    </source>
</evidence>
<reference evidence="14" key="1">
    <citation type="journal article" date="2018" name="Nat. Plants">
        <title>Whole-genome landscape of Medicago truncatula symbiotic genes.</title>
        <authorList>
            <person name="Pecrix Y."/>
            <person name="Gamas P."/>
            <person name="Carrere S."/>
        </authorList>
    </citation>
    <scope>NUCLEOTIDE SEQUENCE</scope>
    <source>
        <tissue evidence="14">Leaves</tissue>
    </source>
</reference>
<feature type="compositionally biased region" description="Polar residues" evidence="11">
    <location>
        <begin position="502"/>
        <end position="516"/>
    </location>
</feature>
<dbReference type="Pfam" id="PF00076">
    <property type="entry name" value="RRM_1"/>
    <property type="match status" value="4"/>
</dbReference>
<dbReference type="FunFam" id="3.30.70.330:FF:000003">
    <property type="entry name" value="Polyadenylate-binding protein"/>
    <property type="match status" value="1"/>
</dbReference>
<comment type="caution">
    <text evidence="14">The sequence shown here is derived from an EMBL/GenBank/DDBJ whole genome shotgun (WGS) entry which is preliminary data.</text>
</comment>
<feature type="domain" description="RRM" evidence="12">
    <location>
        <begin position="249"/>
        <end position="326"/>
    </location>
</feature>
<evidence type="ECO:0000313" key="14">
    <source>
        <dbReference type="EMBL" id="RHN48586.1"/>
    </source>
</evidence>
<keyword evidence="7" id="KW-0539">Nucleus</keyword>
<evidence type="ECO:0000256" key="9">
    <source>
        <dbReference type="PROSITE-ProRule" id="PRU00176"/>
    </source>
</evidence>
<evidence type="ECO:0000256" key="8">
    <source>
        <dbReference type="ARBA" id="ARBA00054110"/>
    </source>
</evidence>
<feature type="domain" description="RRM" evidence="12">
    <location>
        <begin position="158"/>
        <end position="235"/>
    </location>
</feature>
<evidence type="ECO:0000256" key="3">
    <source>
        <dbReference type="ARBA" id="ARBA00008557"/>
    </source>
</evidence>
<dbReference type="SUPFAM" id="SSF54928">
    <property type="entry name" value="RNA-binding domain, RBD"/>
    <property type="match status" value="3"/>
</dbReference>
<dbReference type="FunFam" id="3.30.70.330:FF:000500">
    <property type="entry name" value="Polyadenylate-binding protein"/>
    <property type="match status" value="1"/>
</dbReference>
<keyword evidence="6 9" id="KW-0694">RNA-binding</keyword>
<name>A0A396H5N1_MEDTR</name>
<evidence type="ECO:0000256" key="4">
    <source>
        <dbReference type="ARBA" id="ARBA00022490"/>
    </source>
</evidence>
<dbReference type="InterPro" id="IPR035979">
    <property type="entry name" value="RBD_domain_sf"/>
</dbReference>
<dbReference type="InterPro" id="IPR000504">
    <property type="entry name" value="RRM_dom"/>
</dbReference>
<evidence type="ECO:0000259" key="12">
    <source>
        <dbReference type="PROSITE" id="PS50102"/>
    </source>
</evidence>
<dbReference type="EMBL" id="PSQE01000007">
    <property type="protein sequence ID" value="RHN48586.1"/>
    <property type="molecule type" value="Genomic_DNA"/>
</dbReference>
<dbReference type="GO" id="GO:0003723">
    <property type="term" value="F:RNA binding"/>
    <property type="evidence" value="ECO:0007669"/>
    <property type="project" value="UniProtKB-UniRule"/>
</dbReference>
<dbReference type="InterPro" id="IPR003954">
    <property type="entry name" value="RRM_euk-type"/>
</dbReference>
<evidence type="ECO:0000259" key="13">
    <source>
        <dbReference type="PROSITE" id="PS51309"/>
    </source>
</evidence>
<evidence type="ECO:0000256" key="1">
    <source>
        <dbReference type="ARBA" id="ARBA00004123"/>
    </source>
</evidence>
<comment type="subcellular location">
    <subcellularLocation>
        <location evidence="2 10">Cytoplasm</location>
    </subcellularLocation>
    <subcellularLocation>
        <location evidence="1">Nucleus</location>
    </subcellularLocation>
</comment>
<accession>A0A396H5N1</accession>
<comment type="similarity">
    <text evidence="3 10">Belongs to the polyadenylate-binding protein type-1 family.</text>
</comment>
<evidence type="ECO:0000256" key="2">
    <source>
        <dbReference type="ARBA" id="ARBA00004496"/>
    </source>
</evidence>
<proteinExistence type="inferred from homology"/>
<dbReference type="Gene3D" id="1.10.1900.10">
    <property type="entry name" value="c-terminal domain of poly(a) binding protein"/>
    <property type="match status" value="1"/>
</dbReference>
<dbReference type="GO" id="GO:0005737">
    <property type="term" value="C:cytoplasm"/>
    <property type="evidence" value="ECO:0007669"/>
    <property type="project" value="UniProtKB-SubCell"/>
</dbReference>
<dbReference type="InterPro" id="IPR036053">
    <property type="entry name" value="PABP-dom"/>
</dbReference>
<keyword evidence="5" id="KW-0677">Repeat</keyword>
<dbReference type="SMART" id="SM00361">
    <property type="entry name" value="RRM_1"/>
    <property type="match status" value="4"/>
</dbReference>
<dbReference type="PANTHER" id="PTHR24012">
    <property type="entry name" value="RNA BINDING PROTEIN"/>
    <property type="match status" value="1"/>
</dbReference>
<dbReference type="CDD" id="cd12379">
    <property type="entry name" value="RRM2_I_PABPs"/>
    <property type="match status" value="1"/>
</dbReference>
<feature type="compositionally biased region" description="Low complexity" evidence="11">
    <location>
        <begin position="544"/>
        <end position="562"/>
    </location>
</feature>
<dbReference type="NCBIfam" id="TIGR01628">
    <property type="entry name" value="PABP-1234"/>
    <property type="match status" value="1"/>
</dbReference>
<feature type="domain" description="PABC" evidence="13">
    <location>
        <begin position="592"/>
        <end position="669"/>
    </location>
</feature>
<feature type="compositionally biased region" description="Polar residues" evidence="11">
    <location>
        <begin position="530"/>
        <end position="543"/>
    </location>
</feature>
<evidence type="ECO:0000256" key="7">
    <source>
        <dbReference type="ARBA" id="ARBA00023242"/>
    </source>
</evidence>
<dbReference type="SUPFAM" id="SSF63570">
    <property type="entry name" value="PABC (PABP) domain"/>
    <property type="match status" value="1"/>
</dbReference>
<dbReference type="PROSITE" id="PS50102">
    <property type="entry name" value="RRM"/>
    <property type="match status" value="4"/>
</dbReference>
<dbReference type="CDD" id="cd12381">
    <property type="entry name" value="RRM4_I_PABPs"/>
    <property type="match status" value="1"/>
</dbReference>
<dbReference type="Pfam" id="PF00658">
    <property type="entry name" value="MLLE"/>
    <property type="match status" value="1"/>
</dbReference>
<dbReference type="Proteomes" id="UP000265566">
    <property type="component" value="Chromosome 7"/>
</dbReference>
<dbReference type="InterPro" id="IPR006515">
    <property type="entry name" value="PABP_1234"/>
</dbReference>
<protein>
    <recommendedName>
        <fullName evidence="10">Polyadenylate-binding protein</fullName>
        <shortName evidence="10">PABP</shortName>
    </recommendedName>
</protein>
<feature type="domain" description="RRM" evidence="12">
    <location>
        <begin position="70"/>
        <end position="148"/>
    </location>
</feature>
<dbReference type="SMART" id="SM00517">
    <property type="entry name" value="PolyA"/>
    <property type="match status" value="1"/>
</dbReference>
<feature type="region of interest" description="Disordered" evidence="11">
    <location>
        <begin position="492"/>
        <end position="589"/>
    </location>
</feature>
<dbReference type="SMART" id="SM00360">
    <property type="entry name" value="RRM"/>
    <property type="match status" value="4"/>
</dbReference>
<dbReference type="Gene3D" id="3.30.70.330">
    <property type="match status" value="4"/>
</dbReference>
<comment type="function">
    <text evidence="8">Binds the poly(A) tail of mRNA. Appears to be an important mediator of the multiple roles of the poly(A) tail in mRNA biogenesis, stability and translation.</text>
</comment>
<dbReference type="InterPro" id="IPR002004">
    <property type="entry name" value="PABP_HYD_C"/>
</dbReference>
<dbReference type="InterPro" id="IPR012677">
    <property type="entry name" value="Nucleotide-bd_a/b_plait_sf"/>
</dbReference>
<organism evidence="14">
    <name type="scientific">Medicago truncatula</name>
    <name type="common">Barrel medic</name>
    <name type="synonym">Medicago tribuloides</name>
    <dbReference type="NCBI Taxonomy" id="3880"/>
    <lineage>
        <taxon>Eukaryota</taxon>
        <taxon>Viridiplantae</taxon>
        <taxon>Streptophyta</taxon>
        <taxon>Embryophyta</taxon>
        <taxon>Tracheophyta</taxon>
        <taxon>Spermatophyta</taxon>
        <taxon>Magnoliopsida</taxon>
        <taxon>eudicotyledons</taxon>
        <taxon>Gunneridae</taxon>
        <taxon>Pentapetalae</taxon>
        <taxon>rosids</taxon>
        <taxon>fabids</taxon>
        <taxon>Fabales</taxon>
        <taxon>Fabaceae</taxon>
        <taxon>Papilionoideae</taxon>
        <taxon>50 kb inversion clade</taxon>
        <taxon>NPAAA clade</taxon>
        <taxon>Hologalegina</taxon>
        <taxon>IRL clade</taxon>
        <taxon>Trifolieae</taxon>
        <taxon>Medicago</taxon>
    </lineage>
</organism>
<dbReference type="FunFam" id="3.30.70.330:FF:000499">
    <property type="entry name" value="Polyadenylate-binding protein"/>
    <property type="match status" value="1"/>
</dbReference>
<evidence type="ECO:0000256" key="5">
    <source>
        <dbReference type="ARBA" id="ARBA00022737"/>
    </source>
</evidence>
<feature type="domain" description="RRM" evidence="12">
    <location>
        <begin position="352"/>
        <end position="429"/>
    </location>
</feature>
<evidence type="ECO:0000256" key="10">
    <source>
        <dbReference type="RuleBase" id="RU362004"/>
    </source>
</evidence>
<dbReference type="Gramene" id="rna43319">
    <property type="protein sequence ID" value="RHN48586.1"/>
    <property type="gene ID" value="gene43319"/>
</dbReference>
<dbReference type="InterPro" id="IPR045305">
    <property type="entry name" value="RRM2_I_PABPs"/>
</dbReference>
<dbReference type="FunFam" id="1.10.1900.10:FF:000004">
    <property type="entry name" value="Polyadenylate-binding protein"/>
    <property type="match status" value="1"/>
</dbReference>
<gene>
    <name evidence="14" type="ORF">MtrunA17_Chr7g0265341</name>
</gene>
<dbReference type="GO" id="GO:0005634">
    <property type="term" value="C:nucleus"/>
    <property type="evidence" value="ECO:0007669"/>
    <property type="project" value="UniProtKB-SubCell"/>
</dbReference>
<dbReference type="PROSITE" id="PS51309">
    <property type="entry name" value="PABC"/>
    <property type="match status" value="1"/>
</dbReference>
<dbReference type="FunFam" id="3.30.70.330:FF:000782">
    <property type="entry name" value="Polyadenylate-binding protein"/>
    <property type="match status" value="1"/>
</dbReference>
<sequence>MHAESFLHSLTHTHHQDPLIHIHTHSFFLSFFISLSLSLSLSLSPFLFLSLETNNSLHPSMAVPPSATPASLYVGDLHPDLSDSQLHDAFSDFKTLASVRICRDSSSGKSLCYGYVNFLSPHDAIRAIEVKNHSTLNGKAIRVMWSRRDPDARKSCIGNVFVKNLAESIDNSGLEDMFKKFGNILSSKVVMSEDGKSKGYGFVQFETEESANAAIERLNGYLVGDKQIYVGKFVKKSDRISSGPDTRYTNLYMKNLDLDISETLLREKFSSFGKIISLAVAKDSNGMSKGFGFVNFDNPEDAKRAMETMNGLQLGSKILYVARAQKKAEREQILHQQFEEKRKEQVLKYKGSNIYVKNIDDNVSDEGLRDHFSVCGTITSAKIMRDDKGISKGFGFVCFSTPEEANKAVNSFHGFMFHGKPLYVSLAQRKEDRQAQLQLQYAQQIAGLAGPSTAIVPGGYPPFYYTATGVVSHAPPRAGLVYQPMALRPGWRANGSAPPARSFQQSPTPVVSNNNTRQHRQNRGRMNGHAVSQGNTHSGTYMPQAQQASQSAISSRESSTQQRTGQAKYVPSGRHREMEKGSGLSSSGGSLGPEVLHSMLANATPEQQKEILGEHLYMLVQKIKPNLAAKITGMLLEMDNAELLVLIESPESLSAKVEEAFQVLKNSKAKVSGQDVLHSNFLSAEVAVN</sequence>